<dbReference type="AlphaFoldDB" id="A0A8S1QFN7"/>
<feature type="transmembrane region" description="Helical" evidence="1">
    <location>
        <begin position="65"/>
        <end position="84"/>
    </location>
</feature>
<gene>
    <name evidence="2" type="ORF">PPRIM_AZ9-3.1.T1580014</name>
</gene>
<evidence type="ECO:0000313" key="2">
    <source>
        <dbReference type="EMBL" id="CAD8114076.1"/>
    </source>
</evidence>
<keyword evidence="1" id="KW-1133">Transmembrane helix</keyword>
<dbReference type="Proteomes" id="UP000688137">
    <property type="component" value="Unassembled WGS sequence"/>
</dbReference>
<dbReference type="OMA" id="VRWTFYV"/>
<evidence type="ECO:0000256" key="1">
    <source>
        <dbReference type="SAM" id="Phobius"/>
    </source>
</evidence>
<feature type="transmembrane region" description="Helical" evidence="1">
    <location>
        <begin position="165"/>
        <end position="183"/>
    </location>
</feature>
<feature type="transmembrane region" description="Helical" evidence="1">
    <location>
        <begin position="319"/>
        <end position="338"/>
    </location>
</feature>
<comment type="caution">
    <text evidence="2">The sequence shown here is derived from an EMBL/GenBank/DDBJ whole genome shotgun (WGS) entry which is preliminary data.</text>
</comment>
<dbReference type="EMBL" id="CAJJDM010000163">
    <property type="protein sequence ID" value="CAD8114076.1"/>
    <property type="molecule type" value="Genomic_DNA"/>
</dbReference>
<keyword evidence="1" id="KW-0472">Membrane</keyword>
<proteinExistence type="predicted"/>
<organism evidence="2 3">
    <name type="scientific">Paramecium primaurelia</name>
    <dbReference type="NCBI Taxonomy" id="5886"/>
    <lineage>
        <taxon>Eukaryota</taxon>
        <taxon>Sar</taxon>
        <taxon>Alveolata</taxon>
        <taxon>Ciliophora</taxon>
        <taxon>Intramacronucleata</taxon>
        <taxon>Oligohymenophorea</taxon>
        <taxon>Peniculida</taxon>
        <taxon>Parameciidae</taxon>
        <taxon>Paramecium</taxon>
    </lineage>
</organism>
<feature type="transmembrane region" description="Helical" evidence="1">
    <location>
        <begin position="134"/>
        <end position="153"/>
    </location>
</feature>
<feature type="transmembrane region" description="Helical" evidence="1">
    <location>
        <begin position="345"/>
        <end position="365"/>
    </location>
</feature>
<evidence type="ECO:0000313" key="3">
    <source>
        <dbReference type="Proteomes" id="UP000688137"/>
    </source>
</evidence>
<reference evidence="2" key="1">
    <citation type="submission" date="2021-01" db="EMBL/GenBank/DDBJ databases">
        <authorList>
            <consortium name="Genoscope - CEA"/>
            <person name="William W."/>
        </authorList>
    </citation>
    <scope>NUCLEOTIDE SEQUENCE</scope>
</reference>
<name>A0A8S1QFN7_PARPR</name>
<protein>
    <recommendedName>
        <fullName evidence="4">Transmembrane protein</fullName>
    </recommendedName>
</protein>
<accession>A0A8S1QFN7</accession>
<sequence>MSQVDNSNPNYITLDQNQIKIINYPDLSNYVPPPSYNSMPVYQNTQDELKQQRIQFLFDCYKNQAISFLIVLIIQILGLTKWFMSISTKFSKINLAGYYTSYSEYKNYHPNSQTYDEYENWRQSQRYEISEVRWTFYVIITLLILNTLVILFGRINRTIVNYQRSLFFSQAVLIGLSLVGYAGKYKDNYWIHKDICYVTITTNSILLLNSIVILSLIKIDKLNYYNKFATNLIYMQIPFNFILVLIFKNFEAIILIFESMAIYGFYYFNQLNHSLLLNPEDLPVRKDITKLFQEITPINNESQGIQQNNPNLLTIPKKTLVIIAALGIQIILIIFLILTRNQISCAPLILLAGSIVGLICETQVASRSLQFDDNFIAASIVYLDLLCPIQNFVRSIGIEI</sequence>
<keyword evidence="3" id="KW-1185">Reference proteome</keyword>
<evidence type="ECO:0008006" key="4">
    <source>
        <dbReference type="Google" id="ProtNLM"/>
    </source>
</evidence>
<keyword evidence="1" id="KW-0812">Transmembrane</keyword>
<feature type="transmembrane region" description="Helical" evidence="1">
    <location>
        <begin position="195"/>
        <end position="216"/>
    </location>
</feature>